<evidence type="ECO:0008006" key="4">
    <source>
        <dbReference type="Google" id="ProtNLM"/>
    </source>
</evidence>
<dbReference type="EMBL" id="JRLZ01000016">
    <property type="protein sequence ID" value="KGO94538.1"/>
    <property type="molecule type" value="Genomic_DNA"/>
</dbReference>
<dbReference type="Proteomes" id="UP000030149">
    <property type="component" value="Unassembled WGS sequence"/>
</dbReference>
<protein>
    <recommendedName>
        <fullName evidence="4">Alpha-ketoglutarate decarboxylase</fullName>
    </recommendedName>
</protein>
<proteinExistence type="predicted"/>
<sequence length="183" mass="21077">MKTKSQHFLTITLTCFLFLTLPHSIKAQNDTIPKQKSDFWKRLQFGGGLGLSISNQYTNIYIAPGAIYPINQFFAAGMGLQYSYVKDADIYDSHLYGVNFITLINPIPQAQFSVEVEQLRANNTYKATPYSPEVKDNFWNTGLFLGLGYQSQNVTFGFRYNLLYREDHDVYGQAWMPFVRAYF</sequence>
<feature type="chain" id="PRO_5002003590" description="Alpha-ketoglutarate decarboxylase" evidence="1">
    <location>
        <begin position="28"/>
        <end position="183"/>
    </location>
</feature>
<evidence type="ECO:0000313" key="2">
    <source>
        <dbReference type="EMBL" id="KGO94538.1"/>
    </source>
</evidence>
<evidence type="ECO:0000313" key="3">
    <source>
        <dbReference type="Proteomes" id="UP000030149"/>
    </source>
</evidence>
<dbReference type="AlphaFoldDB" id="A0A0A2MST3"/>
<dbReference type="PATRIC" id="fig|1107311.5.peg.1181"/>
<reference evidence="3" key="1">
    <citation type="submission" date="2013-09" db="EMBL/GenBank/DDBJ databases">
        <authorList>
            <person name="Zeng Z."/>
            <person name="Chen C."/>
        </authorList>
    </citation>
    <scope>NUCLEOTIDE SEQUENCE [LARGE SCALE GENOMIC DNA]</scope>
    <source>
        <strain evidence="3">DK69</strain>
    </source>
</reference>
<name>A0A0A2MST3_9FLAO</name>
<feature type="signal peptide" evidence="1">
    <location>
        <begin position="1"/>
        <end position="27"/>
    </location>
</feature>
<dbReference type="eggNOG" id="ENOG5030398">
    <property type="taxonomic scope" value="Bacteria"/>
</dbReference>
<reference evidence="2 3" key="2">
    <citation type="journal article" date="2015" name="Stand. Genomic Sci.">
        <title>High quality draft genomic sequence of Flavobacterium enshiense DK69(T) and comparison among Flavobacterium genomes.</title>
        <authorList>
            <person name="Zeng Z."/>
            <person name="Chen C."/>
            <person name="Du H."/>
            <person name="Wang G."/>
            <person name="Li M."/>
        </authorList>
    </citation>
    <scope>NUCLEOTIDE SEQUENCE [LARGE SCALE GENOMIC DNA]</scope>
    <source>
        <strain evidence="2 3">DK69</strain>
    </source>
</reference>
<keyword evidence="1" id="KW-0732">Signal</keyword>
<gene>
    <name evidence="2" type="ORF">Q767_13295</name>
</gene>
<accession>A0A0A2MST3</accession>
<comment type="caution">
    <text evidence="2">The sequence shown here is derived from an EMBL/GenBank/DDBJ whole genome shotgun (WGS) entry which is preliminary data.</text>
</comment>
<keyword evidence="3" id="KW-1185">Reference proteome</keyword>
<evidence type="ECO:0000256" key="1">
    <source>
        <dbReference type="SAM" id="SignalP"/>
    </source>
</evidence>
<dbReference type="STRING" id="1107311.Q767_13295"/>
<organism evidence="2 3">
    <name type="scientific">Flavobacterium enshiense DK69</name>
    <dbReference type="NCBI Taxonomy" id="1107311"/>
    <lineage>
        <taxon>Bacteria</taxon>
        <taxon>Pseudomonadati</taxon>
        <taxon>Bacteroidota</taxon>
        <taxon>Flavobacteriia</taxon>
        <taxon>Flavobacteriales</taxon>
        <taxon>Flavobacteriaceae</taxon>
        <taxon>Flavobacterium</taxon>
    </lineage>
</organism>